<keyword evidence="3 5" id="KW-0808">Transferase</keyword>
<dbReference type="PROSITE" id="PS50123">
    <property type="entry name" value="CHER"/>
    <property type="match status" value="1"/>
</dbReference>
<protein>
    <recommendedName>
        <fullName evidence="5">Chemotaxis protein methyltransferase</fullName>
        <ecNumber evidence="5">2.1.1.80</ecNumber>
    </recommendedName>
</protein>
<dbReference type="InterPro" id="IPR029063">
    <property type="entry name" value="SAM-dependent_MTases_sf"/>
</dbReference>
<keyword evidence="4 5" id="KW-0949">S-adenosyl-L-methionine</keyword>
<keyword evidence="9" id="KW-1185">Reference proteome</keyword>
<dbReference type="InterPro" id="IPR050903">
    <property type="entry name" value="Bact_Chemotaxis_MeTrfase"/>
</dbReference>
<dbReference type="PANTHER" id="PTHR24422:SF10">
    <property type="entry name" value="CHEMOTAXIS PROTEIN METHYLTRANSFERASE 2"/>
    <property type="match status" value="1"/>
</dbReference>
<dbReference type="SUPFAM" id="SSF47757">
    <property type="entry name" value="Chemotaxis receptor methyltransferase CheR, N-terminal domain"/>
    <property type="match status" value="1"/>
</dbReference>
<dbReference type="Pfam" id="PF01739">
    <property type="entry name" value="CheR"/>
    <property type="match status" value="1"/>
</dbReference>
<dbReference type="PIRSF" id="PIRSF000410">
    <property type="entry name" value="CheR"/>
    <property type="match status" value="1"/>
</dbReference>
<dbReference type="SUPFAM" id="SSF53335">
    <property type="entry name" value="S-adenosyl-L-methionine-dependent methyltransferases"/>
    <property type="match status" value="1"/>
</dbReference>
<comment type="catalytic activity">
    <reaction evidence="1 5">
        <text>L-glutamyl-[protein] + S-adenosyl-L-methionine = [protein]-L-glutamate 5-O-methyl ester + S-adenosyl-L-homocysteine</text>
        <dbReference type="Rhea" id="RHEA:24452"/>
        <dbReference type="Rhea" id="RHEA-COMP:10208"/>
        <dbReference type="Rhea" id="RHEA-COMP:10311"/>
        <dbReference type="ChEBI" id="CHEBI:29973"/>
        <dbReference type="ChEBI" id="CHEBI:57856"/>
        <dbReference type="ChEBI" id="CHEBI:59789"/>
        <dbReference type="ChEBI" id="CHEBI:82795"/>
        <dbReference type="EC" id="2.1.1.80"/>
    </reaction>
</comment>
<dbReference type="Pfam" id="PF03705">
    <property type="entry name" value="CheR_N"/>
    <property type="match status" value="1"/>
</dbReference>
<dbReference type="Proteomes" id="UP000681075">
    <property type="component" value="Unassembled WGS sequence"/>
</dbReference>
<feature type="binding site" evidence="6">
    <location>
        <position position="76"/>
    </location>
    <ligand>
        <name>S-adenosyl-L-methionine</name>
        <dbReference type="ChEBI" id="CHEBI:59789"/>
    </ligand>
</feature>
<evidence type="ECO:0000313" key="9">
    <source>
        <dbReference type="Proteomes" id="UP000681075"/>
    </source>
</evidence>
<evidence type="ECO:0000256" key="6">
    <source>
        <dbReference type="PIRSR" id="PIRSR000410-1"/>
    </source>
</evidence>
<feature type="domain" description="CheR-type methyltransferase" evidence="7">
    <location>
        <begin position="1"/>
        <end position="269"/>
    </location>
</feature>
<dbReference type="InterPro" id="IPR022641">
    <property type="entry name" value="CheR_N"/>
</dbReference>
<evidence type="ECO:0000256" key="3">
    <source>
        <dbReference type="ARBA" id="ARBA00022679"/>
    </source>
</evidence>
<dbReference type="Gene3D" id="1.10.155.10">
    <property type="entry name" value="Chemotaxis receptor methyltransferase CheR, N-terminal domain"/>
    <property type="match status" value="1"/>
</dbReference>
<feature type="binding site" evidence="6">
    <location>
        <position position="120"/>
    </location>
    <ligand>
        <name>S-adenosyl-L-methionine</name>
        <dbReference type="ChEBI" id="CHEBI:59789"/>
    </ligand>
</feature>
<feature type="binding site" evidence="6">
    <location>
        <position position="78"/>
    </location>
    <ligand>
        <name>S-adenosyl-L-methionine</name>
        <dbReference type="ChEBI" id="CHEBI:59789"/>
    </ligand>
</feature>
<feature type="binding site" evidence="6">
    <location>
        <begin position="201"/>
        <end position="202"/>
    </location>
    <ligand>
        <name>S-adenosyl-L-methionine</name>
        <dbReference type="ChEBI" id="CHEBI:59789"/>
    </ligand>
</feature>
<dbReference type="InterPro" id="IPR022642">
    <property type="entry name" value="CheR_C"/>
</dbReference>
<organism evidence="8 9">
    <name type="scientific">Roseiterribacter gracilis</name>
    <dbReference type="NCBI Taxonomy" id="2812848"/>
    <lineage>
        <taxon>Bacteria</taxon>
        <taxon>Pseudomonadati</taxon>
        <taxon>Pseudomonadota</taxon>
        <taxon>Alphaproteobacteria</taxon>
        <taxon>Rhodospirillales</taxon>
        <taxon>Roseiterribacteraceae</taxon>
        <taxon>Roseiterribacter</taxon>
    </lineage>
</organism>
<evidence type="ECO:0000256" key="1">
    <source>
        <dbReference type="ARBA" id="ARBA00001541"/>
    </source>
</evidence>
<dbReference type="InterPro" id="IPR026024">
    <property type="entry name" value="Chemotaxis_MeTrfase_CheR"/>
</dbReference>
<dbReference type="PRINTS" id="PR00996">
    <property type="entry name" value="CHERMTFRASE"/>
</dbReference>
<dbReference type="InterPro" id="IPR036804">
    <property type="entry name" value="CheR_N_sf"/>
</dbReference>
<reference evidence="8" key="1">
    <citation type="submission" date="2021-02" db="EMBL/GenBank/DDBJ databases">
        <title>Genome sequence of Rhodospirillales sp. strain TMPK1 isolated from soil.</title>
        <authorList>
            <person name="Nakai R."/>
            <person name="Kusada H."/>
            <person name="Tamaki H."/>
        </authorList>
    </citation>
    <scope>NUCLEOTIDE SEQUENCE</scope>
    <source>
        <strain evidence="8">TMPK1</strain>
    </source>
</reference>
<evidence type="ECO:0000313" key="8">
    <source>
        <dbReference type="EMBL" id="GIL40868.1"/>
    </source>
</evidence>
<dbReference type="InterPro" id="IPR000780">
    <property type="entry name" value="CheR_MeTrfase"/>
</dbReference>
<dbReference type="RefSeq" id="WP_420244097.1">
    <property type="nucleotide sequence ID" value="NZ_BOPV01000001.1"/>
</dbReference>
<dbReference type="GO" id="GO:0008983">
    <property type="term" value="F:protein-glutamate O-methyltransferase activity"/>
    <property type="evidence" value="ECO:0007669"/>
    <property type="project" value="UniProtKB-EC"/>
</dbReference>
<feature type="binding site" evidence="6">
    <location>
        <position position="82"/>
    </location>
    <ligand>
        <name>S-adenosyl-L-methionine</name>
        <dbReference type="ChEBI" id="CHEBI:59789"/>
    </ligand>
</feature>
<evidence type="ECO:0000256" key="2">
    <source>
        <dbReference type="ARBA" id="ARBA00022603"/>
    </source>
</evidence>
<dbReference type="EC" id="2.1.1.80" evidence="5"/>
<gene>
    <name evidence="8" type="ORF">TMPK1_31050</name>
</gene>
<feature type="binding site" evidence="6">
    <location>
        <begin position="220"/>
        <end position="221"/>
    </location>
    <ligand>
        <name>S-adenosyl-L-methionine</name>
        <dbReference type="ChEBI" id="CHEBI:59789"/>
    </ligand>
</feature>
<accession>A0A8S8XA35</accession>
<feature type="binding site" evidence="6">
    <location>
        <position position="146"/>
    </location>
    <ligand>
        <name>S-adenosyl-L-methionine</name>
        <dbReference type="ChEBI" id="CHEBI:59789"/>
    </ligand>
</feature>
<sequence>MDEATSVNEEEFRRLCDFLYRRTGMIFTETKRYYVERRVQERMQATGATSFASYFARLRSNVRGEIEQFVNAFTINETYFYREDHQLQCLTRDLLAERTAAKQTGDRLRIWSVPCSTGEEPYSIAMWLLDNWPQVDRYDIEIVGSDIDTRVLDAARTGIYGKRALMRLSPEQIAKYFQQLDEERWQILDDLRGSVGFAPVNLIEPAETLTQGRFDVIFCRNVLIYFDDTSRRVAAENLYEALAPGGFICLGHTESMSRISPLFEVRRFEDAIVYQRPLKRRA</sequence>
<dbReference type="EMBL" id="BOPV01000001">
    <property type="protein sequence ID" value="GIL40868.1"/>
    <property type="molecule type" value="Genomic_DNA"/>
</dbReference>
<dbReference type="SMART" id="SM00138">
    <property type="entry name" value="MeTrc"/>
    <property type="match status" value="1"/>
</dbReference>
<dbReference type="AlphaFoldDB" id="A0A8S8XA35"/>
<proteinExistence type="predicted"/>
<name>A0A8S8XA35_9PROT</name>
<comment type="function">
    <text evidence="5">Methylation of the membrane-bound methyl-accepting chemotaxis proteins (MCP) to form gamma-glutamyl methyl ester residues in MCP.</text>
</comment>
<keyword evidence="2 5" id="KW-0489">Methyltransferase</keyword>
<evidence type="ECO:0000259" key="7">
    <source>
        <dbReference type="PROSITE" id="PS50123"/>
    </source>
</evidence>
<evidence type="ECO:0000256" key="5">
    <source>
        <dbReference type="PIRNR" id="PIRNR000410"/>
    </source>
</evidence>
<comment type="caution">
    <text evidence="8">The sequence shown here is derived from an EMBL/GenBank/DDBJ whole genome shotgun (WGS) entry which is preliminary data.</text>
</comment>
<dbReference type="PANTHER" id="PTHR24422">
    <property type="entry name" value="CHEMOTAXIS PROTEIN METHYLTRANSFERASE"/>
    <property type="match status" value="1"/>
</dbReference>
<evidence type="ECO:0000256" key="4">
    <source>
        <dbReference type="ARBA" id="ARBA00022691"/>
    </source>
</evidence>
<dbReference type="GO" id="GO:0032259">
    <property type="term" value="P:methylation"/>
    <property type="evidence" value="ECO:0007669"/>
    <property type="project" value="UniProtKB-KW"/>
</dbReference>
<dbReference type="Gene3D" id="3.40.50.150">
    <property type="entry name" value="Vaccinia Virus protein VP39"/>
    <property type="match status" value="1"/>
</dbReference>